<feature type="compositionally biased region" description="Polar residues" evidence="1">
    <location>
        <begin position="22"/>
        <end position="43"/>
    </location>
</feature>
<evidence type="ECO:0000256" key="1">
    <source>
        <dbReference type="SAM" id="MobiDB-lite"/>
    </source>
</evidence>
<feature type="compositionally biased region" description="Polar residues" evidence="1">
    <location>
        <begin position="133"/>
        <end position="157"/>
    </location>
</feature>
<reference evidence="2 3" key="1">
    <citation type="journal article" date="2011" name="Proc. Natl. Acad. Sci. U.S.A.">
        <title>Comparative genomics of xylose-fermenting fungi for enhanced biofuel production.</title>
        <authorList>
            <person name="Wohlbach D.J."/>
            <person name="Kuo A."/>
            <person name="Sato T.K."/>
            <person name="Potts K.M."/>
            <person name="Salamov A.A."/>
            <person name="LaButti K.M."/>
            <person name="Sun H."/>
            <person name="Clum A."/>
            <person name="Pangilinan J.L."/>
            <person name="Lindquist E.A."/>
            <person name="Lucas S."/>
            <person name="Lapidus A."/>
            <person name="Jin M."/>
            <person name="Gunawan C."/>
            <person name="Balan V."/>
            <person name="Dale B.E."/>
            <person name="Jeffries T.W."/>
            <person name="Zinkel R."/>
            <person name="Barry K.W."/>
            <person name="Grigoriev I.V."/>
            <person name="Gasch A.P."/>
        </authorList>
    </citation>
    <scope>NUCLEOTIDE SEQUENCE [LARGE SCALE GENOMIC DNA]</scope>
    <source>
        <strain evidence="3">ATCC 10573 / BCRC 21748 / CBS 615 / JCM 9827 / NBRC 10315 / NRRL Y-1498 / VKM Y-70</strain>
    </source>
</reference>
<feature type="region of interest" description="Disordered" evidence="1">
    <location>
        <begin position="508"/>
        <end position="546"/>
    </location>
</feature>
<dbReference type="Proteomes" id="UP000000707">
    <property type="component" value="Unassembled WGS sequence"/>
</dbReference>
<feature type="compositionally biased region" description="Low complexity" evidence="1">
    <location>
        <begin position="522"/>
        <end position="546"/>
    </location>
</feature>
<dbReference type="GeneID" id="18250112"/>
<dbReference type="EMBL" id="GL996510">
    <property type="protein sequence ID" value="EGV66612.1"/>
    <property type="molecule type" value="Genomic_DNA"/>
</dbReference>
<feature type="compositionally biased region" description="Polar residues" evidence="1">
    <location>
        <begin position="508"/>
        <end position="521"/>
    </location>
</feature>
<feature type="compositionally biased region" description="Basic and acidic residues" evidence="1">
    <location>
        <begin position="1"/>
        <end position="10"/>
    </location>
</feature>
<protein>
    <submittedName>
        <fullName evidence="2">Uncharacterized protein</fullName>
    </submittedName>
</protein>
<dbReference type="eggNOG" id="ENOG502SXPJ">
    <property type="taxonomic scope" value="Eukaryota"/>
</dbReference>
<keyword evidence="3" id="KW-1185">Reference proteome</keyword>
<gene>
    <name evidence="2" type="ORF">CANTEDRAFT_91782</name>
</gene>
<dbReference type="AlphaFoldDB" id="G3AWT4"/>
<evidence type="ECO:0000313" key="3">
    <source>
        <dbReference type="Proteomes" id="UP000000707"/>
    </source>
</evidence>
<evidence type="ECO:0000313" key="2">
    <source>
        <dbReference type="EMBL" id="EGV66612.1"/>
    </source>
</evidence>
<accession>G3AWT4</accession>
<dbReference type="OrthoDB" id="4026687at2759"/>
<feature type="compositionally biased region" description="Polar residues" evidence="1">
    <location>
        <begin position="264"/>
        <end position="279"/>
    </location>
</feature>
<feature type="region of interest" description="Disordered" evidence="1">
    <location>
        <begin position="1"/>
        <end position="107"/>
    </location>
</feature>
<feature type="compositionally biased region" description="Low complexity" evidence="1">
    <location>
        <begin position="245"/>
        <end position="263"/>
    </location>
</feature>
<sequence length="605" mass="65423">MGLLDSDRPKSSYIPQPLPKSPLTSEPFNVRGTSSRFSFNLQSLDHEENRTSSPTSMASHSARLRKKPPPPLDFDDPSLPSPSANSIRDFTGGSRGPSAVKKSKQDDDHFNNIINHLENELDQVNVASTNEHIHGSNSIYGDRSVSPNSFEEMSPLNTARPMGPKPLTYASTGSFSFSGTSSTYPENDDTESEPDIAISPNPRYSLHAQYSDSSQSVGSRNNTSAPPPIIGAPYPMDSPIAPSPTSISYNDSYISSSNSTSDSPQLTAQTGSGIYSSPHKSSRTPSQTTTNTTKSVPLKPLISTPIINMTNDSFRNSSASNLNNSIPNMRNHRKSSSLSSIWSSSSSKNVNLATLKKTFDLRPGEGERSNYVLSVRKSAGTAYNETGPGKWKLPTGIMPLDKKNTYTTSNSKYMRLVGGVSQSKLKKGTGVELKHGHLAPRLLAAEVDDRDDISINFGRKASIAKAPINDSIPETAQSTPTQRSVSTFVSTPGAASFDSKISLSRTITDNSTQSKTPSTNVSIRSASVSRRSTRQSSISSSSSGSISDVCGNGFYQHRAYKYTEEFEEGDTDEKFDEDNTEELNYEVEKSQPMLVLANPDASDSD</sequence>
<dbReference type="HOGENOM" id="CLU_451258_0_0_1"/>
<organism evidence="3">
    <name type="scientific">Candida tenuis (strain ATCC 10573 / BCRC 21748 / CBS 615 / JCM 9827 / NBRC 10315 / NRRL Y-1498 / VKM Y-70)</name>
    <name type="common">Yeast</name>
    <name type="synonym">Yamadazyma tenuis</name>
    <dbReference type="NCBI Taxonomy" id="590646"/>
    <lineage>
        <taxon>Eukaryota</taxon>
        <taxon>Fungi</taxon>
        <taxon>Dikarya</taxon>
        <taxon>Ascomycota</taxon>
        <taxon>Saccharomycotina</taxon>
        <taxon>Pichiomycetes</taxon>
        <taxon>Debaryomycetaceae</taxon>
        <taxon>Yamadazyma</taxon>
    </lineage>
</organism>
<feature type="compositionally biased region" description="Polar residues" evidence="1">
    <location>
        <begin position="208"/>
        <end position="224"/>
    </location>
</feature>
<dbReference type="KEGG" id="cten:18250112"/>
<proteinExistence type="predicted"/>
<feature type="compositionally biased region" description="Low complexity" evidence="1">
    <location>
        <begin position="171"/>
        <end position="183"/>
    </location>
</feature>
<name>G3AWT4_CANTC</name>
<feature type="region of interest" description="Disordered" evidence="1">
    <location>
        <begin position="133"/>
        <end position="296"/>
    </location>
</feature>
<feature type="compositionally biased region" description="Low complexity" evidence="1">
    <location>
        <begin position="283"/>
        <end position="295"/>
    </location>
</feature>
<dbReference type="STRING" id="590646.G3AWT4"/>